<feature type="domain" description="Disease resistance protein RPS4B/Roq1-like leucine-rich repeats" evidence="5">
    <location>
        <begin position="116"/>
        <end position="193"/>
    </location>
</feature>
<protein>
    <submittedName>
        <fullName evidence="6">Uncharacterized protein</fullName>
    </submittedName>
</protein>
<gene>
    <name evidence="6" type="ORF">TIFTF001_047367</name>
</gene>
<dbReference type="Proteomes" id="UP001187192">
    <property type="component" value="Unassembled WGS sequence"/>
</dbReference>
<keyword evidence="1" id="KW-0433">Leucine-rich repeat</keyword>
<feature type="non-terminal residue" evidence="6">
    <location>
        <position position="1"/>
    </location>
</feature>
<comment type="caution">
    <text evidence="6">The sequence shown here is derived from an EMBL/GenBank/DDBJ whole genome shotgun (WGS) entry which is preliminary data.</text>
</comment>
<accession>A0AA87Z5R0</accession>
<dbReference type="InterPro" id="IPR032675">
    <property type="entry name" value="LRR_dom_sf"/>
</dbReference>
<evidence type="ECO:0000313" key="6">
    <source>
        <dbReference type="EMBL" id="GMN22051.1"/>
    </source>
</evidence>
<keyword evidence="2" id="KW-0677">Repeat</keyword>
<dbReference type="PANTHER" id="PTHR45752:SF195">
    <property type="entry name" value="LEUCINE-RICH REPEAT (LRR) FAMILY PROTEIN-RELATED"/>
    <property type="match status" value="1"/>
</dbReference>
<dbReference type="AlphaFoldDB" id="A0AA87Z5R0"/>
<evidence type="ECO:0000313" key="7">
    <source>
        <dbReference type="Proteomes" id="UP001187192"/>
    </source>
</evidence>
<sequence>MRRSRLEKLWEGAPNLDKLKSINLSGSKYLTQIPDLSQAPNIEIVNCNSCVLLTEVPSYVLHLNKLKDLWLRGCTSLCKLSELPKNLINLDVLTRPAEHDTYCTLGKSCEEWFPSLNFSSKLETFPIISERMELITHLRLDFVAIEELPPSIENLTGLHLLHLRFCGKLKFLPDSIYSLSSLDTLDISFCRKLESLPVLPLSLACLVARCCTSLKTVSSSIPSVKQNWNNLYYRHCTSEHFEFLGCEMLDENARKVLMEEALFRILRFATLFSKCRCERFPLKMNQSIWPGSEILRWFSHKSEGSSICINLPHDPDHHWYNSSYLGLAFCLIVEFKDLRKCPHSMLYVDSTYMFPNGDSWRQRRHLYFPFTYNHGQYFVDGCSKFRYEEISEKNISGSLNSEYVFVLMDNTYGEFLKFDFPEDYSEEDFGEYIKAEEGRFNNEIAACTTSTATASFSF</sequence>
<keyword evidence="7" id="KW-1185">Reference proteome</keyword>
<evidence type="ECO:0000256" key="1">
    <source>
        <dbReference type="ARBA" id="ARBA00022614"/>
    </source>
</evidence>
<dbReference type="InterPro" id="IPR058546">
    <property type="entry name" value="RPS4B/Roq1-like_LRR"/>
</dbReference>
<feature type="domain" description="C-JID" evidence="4">
    <location>
        <begin position="289"/>
        <end position="371"/>
    </location>
</feature>
<dbReference type="InterPro" id="IPR050715">
    <property type="entry name" value="LRR-SigEffector_domain"/>
</dbReference>
<reference evidence="6" key="1">
    <citation type="submission" date="2023-07" db="EMBL/GenBank/DDBJ databases">
        <title>draft genome sequence of fig (Ficus carica).</title>
        <authorList>
            <person name="Takahashi T."/>
            <person name="Nishimura K."/>
        </authorList>
    </citation>
    <scope>NUCLEOTIDE SEQUENCE</scope>
</reference>
<evidence type="ECO:0000259" key="4">
    <source>
        <dbReference type="Pfam" id="PF20160"/>
    </source>
</evidence>
<evidence type="ECO:0000256" key="2">
    <source>
        <dbReference type="ARBA" id="ARBA00022737"/>
    </source>
</evidence>
<dbReference type="EMBL" id="BTGU01005340">
    <property type="protein sequence ID" value="GMN22051.1"/>
    <property type="molecule type" value="Genomic_DNA"/>
</dbReference>
<evidence type="ECO:0000256" key="3">
    <source>
        <dbReference type="ARBA" id="ARBA00022821"/>
    </source>
</evidence>
<dbReference type="SUPFAM" id="SSF52058">
    <property type="entry name" value="L domain-like"/>
    <property type="match status" value="1"/>
</dbReference>
<proteinExistence type="predicted"/>
<organism evidence="6 7">
    <name type="scientific">Ficus carica</name>
    <name type="common">Common fig</name>
    <dbReference type="NCBI Taxonomy" id="3494"/>
    <lineage>
        <taxon>Eukaryota</taxon>
        <taxon>Viridiplantae</taxon>
        <taxon>Streptophyta</taxon>
        <taxon>Embryophyta</taxon>
        <taxon>Tracheophyta</taxon>
        <taxon>Spermatophyta</taxon>
        <taxon>Magnoliopsida</taxon>
        <taxon>eudicotyledons</taxon>
        <taxon>Gunneridae</taxon>
        <taxon>Pentapetalae</taxon>
        <taxon>rosids</taxon>
        <taxon>fabids</taxon>
        <taxon>Rosales</taxon>
        <taxon>Moraceae</taxon>
        <taxon>Ficeae</taxon>
        <taxon>Ficus</taxon>
    </lineage>
</organism>
<dbReference type="PANTHER" id="PTHR45752">
    <property type="entry name" value="LEUCINE-RICH REPEAT-CONTAINING"/>
    <property type="match status" value="1"/>
</dbReference>
<name>A0AA87Z5R0_FICCA</name>
<dbReference type="Pfam" id="PF20160">
    <property type="entry name" value="C-JID"/>
    <property type="match status" value="1"/>
</dbReference>
<dbReference type="Pfam" id="PF23286">
    <property type="entry name" value="LRR_13"/>
    <property type="match status" value="1"/>
</dbReference>
<dbReference type="InterPro" id="IPR045344">
    <property type="entry name" value="C-JID"/>
</dbReference>
<evidence type="ECO:0000259" key="5">
    <source>
        <dbReference type="Pfam" id="PF23286"/>
    </source>
</evidence>
<keyword evidence="3" id="KW-0611">Plant defense</keyword>
<dbReference type="Gene3D" id="3.80.10.10">
    <property type="entry name" value="Ribonuclease Inhibitor"/>
    <property type="match status" value="2"/>
</dbReference>